<feature type="transmembrane region" description="Helical" evidence="6">
    <location>
        <begin position="37"/>
        <end position="56"/>
    </location>
</feature>
<feature type="transmembrane region" description="Helical" evidence="6">
    <location>
        <begin position="155"/>
        <end position="175"/>
    </location>
</feature>
<organism evidence="7 8">
    <name type="scientific">Truncatella angustata</name>
    <dbReference type="NCBI Taxonomy" id="152316"/>
    <lineage>
        <taxon>Eukaryota</taxon>
        <taxon>Fungi</taxon>
        <taxon>Dikarya</taxon>
        <taxon>Ascomycota</taxon>
        <taxon>Pezizomycotina</taxon>
        <taxon>Sordariomycetes</taxon>
        <taxon>Xylariomycetidae</taxon>
        <taxon>Amphisphaeriales</taxon>
        <taxon>Sporocadaceae</taxon>
        <taxon>Truncatella</taxon>
    </lineage>
</organism>
<feature type="transmembrane region" description="Helical" evidence="6">
    <location>
        <begin position="468"/>
        <end position="488"/>
    </location>
</feature>
<keyword evidence="3 6" id="KW-1133">Transmembrane helix</keyword>
<keyword evidence="8" id="KW-1185">Reference proteome</keyword>
<feature type="compositionally biased region" description="Basic and acidic residues" evidence="5">
    <location>
        <begin position="1"/>
        <end position="10"/>
    </location>
</feature>
<dbReference type="PANTHER" id="PTHR11785">
    <property type="entry name" value="AMINO ACID TRANSPORTER"/>
    <property type="match status" value="1"/>
</dbReference>
<dbReference type="GeneID" id="70127754"/>
<comment type="caution">
    <text evidence="7">The sequence shown here is derived from an EMBL/GenBank/DDBJ whole genome shotgun (WGS) entry which is preliminary data.</text>
</comment>
<evidence type="ECO:0000256" key="2">
    <source>
        <dbReference type="ARBA" id="ARBA00022692"/>
    </source>
</evidence>
<feature type="transmembrane region" description="Helical" evidence="6">
    <location>
        <begin position="116"/>
        <end position="143"/>
    </location>
</feature>
<keyword evidence="4 6" id="KW-0472">Membrane</keyword>
<protein>
    <submittedName>
        <fullName evidence="7">Amino acid/polyamine transporter I</fullName>
    </submittedName>
</protein>
<evidence type="ECO:0000256" key="1">
    <source>
        <dbReference type="ARBA" id="ARBA00004141"/>
    </source>
</evidence>
<dbReference type="OrthoDB" id="5982228at2759"/>
<feature type="transmembrane region" description="Helical" evidence="6">
    <location>
        <begin position="267"/>
        <end position="293"/>
    </location>
</feature>
<feature type="transmembrane region" description="Helical" evidence="6">
    <location>
        <begin position="401"/>
        <end position="422"/>
    </location>
</feature>
<feature type="transmembrane region" description="Helical" evidence="6">
    <location>
        <begin position="187"/>
        <end position="208"/>
    </location>
</feature>
<dbReference type="InterPro" id="IPR050598">
    <property type="entry name" value="AminoAcid_Transporter"/>
</dbReference>
<dbReference type="Pfam" id="PF13520">
    <property type="entry name" value="AA_permease_2"/>
    <property type="match status" value="1"/>
</dbReference>
<name>A0A9P8UAM8_9PEZI</name>
<feature type="transmembrane region" description="Helical" evidence="6">
    <location>
        <begin position="434"/>
        <end position="456"/>
    </location>
</feature>
<evidence type="ECO:0000256" key="3">
    <source>
        <dbReference type="ARBA" id="ARBA00022989"/>
    </source>
</evidence>
<reference evidence="7" key="1">
    <citation type="journal article" date="2021" name="Nat. Commun.">
        <title>Genetic determinants of endophytism in the Arabidopsis root mycobiome.</title>
        <authorList>
            <person name="Mesny F."/>
            <person name="Miyauchi S."/>
            <person name="Thiergart T."/>
            <person name="Pickel B."/>
            <person name="Atanasova L."/>
            <person name="Karlsson M."/>
            <person name="Huettel B."/>
            <person name="Barry K.W."/>
            <person name="Haridas S."/>
            <person name="Chen C."/>
            <person name="Bauer D."/>
            <person name="Andreopoulos W."/>
            <person name="Pangilinan J."/>
            <person name="LaButti K."/>
            <person name="Riley R."/>
            <person name="Lipzen A."/>
            <person name="Clum A."/>
            <person name="Drula E."/>
            <person name="Henrissat B."/>
            <person name="Kohler A."/>
            <person name="Grigoriev I.V."/>
            <person name="Martin F.M."/>
            <person name="Hacquard S."/>
        </authorList>
    </citation>
    <scope>NUCLEOTIDE SEQUENCE</scope>
    <source>
        <strain evidence="7">MPI-SDFR-AT-0073</strain>
    </source>
</reference>
<dbReference type="RefSeq" id="XP_045951516.1">
    <property type="nucleotide sequence ID" value="XM_046098862.1"/>
</dbReference>
<dbReference type="PANTHER" id="PTHR11785:SF382">
    <property type="entry name" value="LOW-AFFINITY METHIONINE PERMEASE"/>
    <property type="match status" value="1"/>
</dbReference>
<evidence type="ECO:0000256" key="6">
    <source>
        <dbReference type="SAM" id="Phobius"/>
    </source>
</evidence>
<dbReference type="Proteomes" id="UP000758603">
    <property type="component" value="Unassembled WGS sequence"/>
</dbReference>
<dbReference type="GO" id="GO:0015179">
    <property type="term" value="F:L-amino acid transmembrane transporter activity"/>
    <property type="evidence" value="ECO:0007669"/>
    <property type="project" value="TreeGrafter"/>
</dbReference>
<comment type="subcellular location">
    <subcellularLocation>
        <location evidence="1">Membrane</location>
        <topology evidence="1">Multi-pass membrane protein</topology>
    </subcellularLocation>
</comment>
<sequence length="525" mass="57178">MSKDSDHDIRAVAQDGTQDGSSETGQIVQAYDESRKIGITGAVFLILNKMIGTGIFSTPSGIFAATGSVGVSLILWLIGGILTFCGLSVFLEFGLAIPLSGGEKNYLERVYRHPRYLATCVLASQMILLGFSSGNSLAFGRYILFASGSTAPDGWAARGIGIACITFSVALHSIFPKWGLRLVNVLGVFKVIILLFIVFSGFAALAGHRLVPDPHNFDDAFTFYRGDGWGGGGAYAYAQALLRIIYSYKGWENANYVIGELRHPKKTLAIAAPIAIGGVTILYMLANVAYFAAISKEDLVSSEVIVAGVFFRNVFGDSAAARSLPTFVALSNLGNVLAVSFAHARLNQEFGKEGLLPFSKFWASIKPFNAPAPALLLHWIVTVIILVAPPAGPAYNFIVDLYTYPGAWINGFVAAGLIYLHWKKSENWSSPWHSYLPITVLYLLANIFLALVPFIPPDGDWNAEGYPYFVFPVVGVGVLLLGGVYWVCWTKIWPAIGGYRIEAHRIRDENGTEVIRYRKVDLKHL</sequence>
<dbReference type="Gene3D" id="1.20.1740.10">
    <property type="entry name" value="Amino acid/polyamine transporter I"/>
    <property type="match status" value="1"/>
</dbReference>
<feature type="region of interest" description="Disordered" evidence="5">
    <location>
        <begin position="1"/>
        <end position="25"/>
    </location>
</feature>
<proteinExistence type="predicted"/>
<accession>A0A9P8UAM8</accession>
<feature type="compositionally biased region" description="Polar residues" evidence="5">
    <location>
        <begin position="15"/>
        <end position="25"/>
    </location>
</feature>
<dbReference type="EMBL" id="JAGPXC010000012">
    <property type="protein sequence ID" value="KAH6645002.1"/>
    <property type="molecule type" value="Genomic_DNA"/>
</dbReference>
<evidence type="ECO:0000256" key="5">
    <source>
        <dbReference type="SAM" id="MobiDB-lite"/>
    </source>
</evidence>
<dbReference type="InterPro" id="IPR002293">
    <property type="entry name" value="AA/rel_permease1"/>
</dbReference>
<gene>
    <name evidence="7" type="ORF">BKA67DRAFT_527506</name>
</gene>
<dbReference type="PIRSF" id="PIRSF006060">
    <property type="entry name" value="AA_transporter"/>
    <property type="match status" value="1"/>
</dbReference>
<dbReference type="FunFam" id="1.20.1740.10:FF:000025">
    <property type="entry name" value="High-affinity methionine permease"/>
    <property type="match status" value="1"/>
</dbReference>
<evidence type="ECO:0000313" key="8">
    <source>
        <dbReference type="Proteomes" id="UP000758603"/>
    </source>
</evidence>
<evidence type="ECO:0000313" key="7">
    <source>
        <dbReference type="EMBL" id="KAH6645002.1"/>
    </source>
</evidence>
<dbReference type="AlphaFoldDB" id="A0A9P8UAM8"/>
<feature type="transmembrane region" description="Helical" evidence="6">
    <location>
        <begin position="62"/>
        <end position="95"/>
    </location>
</feature>
<dbReference type="GO" id="GO:0016020">
    <property type="term" value="C:membrane"/>
    <property type="evidence" value="ECO:0007669"/>
    <property type="project" value="UniProtKB-SubCell"/>
</dbReference>
<feature type="transmembrane region" description="Helical" evidence="6">
    <location>
        <begin position="367"/>
        <end position="389"/>
    </location>
</feature>
<keyword evidence="2 6" id="KW-0812">Transmembrane</keyword>
<evidence type="ECO:0000256" key="4">
    <source>
        <dbReference type="ARBA" id="ARBA00023136"/>
    </source>
</evidence>